<geneLocation type="plasmid" evidence="7">
    <name>ptt13-5</name>
</geneLocation>
<dbReference type="InterPro" id="IPR029016">
    <property type="entry name" value="GAF-like_dom_sf"/>
</dbReference>
<dbReference type="SUPFAM" id="SSF46785">
    <property type="entry name" value="Winged helix' DNA-binding domain"/>
    <property type="match status" value="1"/>
</dbReference>
<dbReference type="InterPro" id="IPR005471">
    <property type="entry name" value="Tscrpt_reg_IclR_N"/>
</dbReference>
<dbReference type="GO" id="GO:0003700">
    <property type="term" value="F:DNA-binding transcription factor activity"/>
    <property type="evidence" value="ECO:0007669"/>
    <property type="project" value="TreeGrafter"/>
</dbReference>
<organism evidence="6 7">
    <name type="scientific">Paracoccus yeei</name>
    <dbReference type="NCBI Taxonomy" id="147645"/>
    <lineage>
        <taxon>Bacteria</taxon>
        <taxon>Pseudomonadati</taxon>
        <taxon>Pseudomonadota</taxon>
        <taxon>Alphaproteobacteria</taxon>
        <taxon>Rhodobacterales</taxon>
        <taxon>Paracoccaceae</taxon>
        <taxon>Paracoccus</taxon>
    </lineage>
</organism>
<feature type="domain" description="HTH iclR-type" evidence="4">
    <location>
        <begin position="80"/>
        <end position="141"/>
    </location>
</feature>
<feature type="domain" description="IclR-ED" evidence="5">
    <location>
        <begin position="142"/>
        <end position="322"/>
    </location>
</feature>
<dbReference type="Gene3D" id="1.10.10.10">
    <property type="entry name" value="Winged helix-like DNA-binding domain superfamily/Winged helix DNA-binding domain"/>
    <property type="match status" value="1"/>
</dbReference>
<dbReference type="PANTHER" id="PTHR30136:SF2">
    <property type="entry name" value="TRANSCRIPTIONAL REGULATOR ICLR"/>
    <property type="match status" value="1"/>
</dbReference>
<keyword evidence="3" id="KW-0804">Transcription</keyword>
<keyword evidence="2" id="KW-0238">DNA-binding</keyword>
<reference evidence="6 7" key="1">
    <citation type="submission" date="2017-10" db="EMBL/GenBank/DDBJ databases">
        <title>Complete genome sequence of Paracoccus yeei TT13 isolated from human skin.</title>
        <authorList>
            <person name="Lee K."/>
            <person name="Lim J.Y."/>
            <person name="Hwang I."/>
        </authorList>
    </citation>
    <scope>NUCLEOTIDE SEQUENCE [LARGE SCALE GENOMIC DNA]</scope>
    <source>
        <strain evidence="6 7">TT13</strain>
        <plasmid evidence="7">Plasmid ptt13-5</plasmid>
    </source>
</reference>
<accession>A0A2D2C7J8</accession>
<evidence type="ECO:0000256" key="3">
    <source>
        <dbReference type="ARBA" id="ARBA00023163"/>
    </source>
</evidence>
<dbReference type="GO" id="GO:0003677">
    <property type="term" value="F:DNA binding"/>
    <property type="evidence" value="ECO:0007669"/>
    <property type="project" value="UniProtKB-KW"/>
</dbReference>
<gene>
    <name evidence="6" type="ORF">PYTT13_21910</name>
</gene>
<dbReference type="PROSITE" id="PS51077">
    <property type="entry name" value="HTH_ICLR"/>
    <property type="match status" value="1"/>
</dbReference>
<protein>
    <recommendedName>
        <fullName evidence="8">IclR family transcriptional regulator</fullName>
    </recommendedName>
</protein>
<evidence type="ECO:0000256" key="1">
    <source>
        <dbReference type="ARBA" id="ARBA00023015"/>
    </source>
</evidence>
<dbReference type="Gene3D" id="3.30.450.40">
    <property type="match status" value="1"/>
</dbReference>
<proteinExistence type="predicted"/>
<dbReference type="SUPFAM" id="SSF55781">
    <property type="entry name" value="GAF domain-like"/>
    <property type="match status" value="1"/>
</dbReference>
<dbReference type="SMART" id="SM00346">
    <property type="entry name" value="HTH_ICLR"/>
    <property type="match status" value="1"/>
</dbReference>
<evidence type="ECO:0000313" key="7">
    <source>
        <dbReference type="Proteomes" id="UP000229314"/>
    </source>
</evidence>
<dbReference type="InterPro" id="IPR036388">
    <property type="entry name" value="WH-like_DNA-bd_sf"/>
</dbReference>
<dbReference type="PANTHER" id="PTHR30136">
    <property type="entry name" value="HELIX-TURN-HELIX TRANSCRIPTIONAL REGULATOR, ICLR FAMILY"/>
    <property type="match status" value="1"/>
</dbReference>
<dbReference type="InterPro" id="IPR050707">
    <property type="entry name" value="HTH_MetabolicPath_Reg"/>
</dbReference>
<name>A0A2D2C7J8_9RHOB</name>
<evidence type="ECO:0008006" key="8">
    <source>
        <dbReference type="Google" id="ProtNLM"/>
    </source>
</evidence>
<dbReference type="AlphaFoldDB" id="A0A2D2C7J8"/>
<dbReference type="GO" id="GO:0045892">
    <property type="term" value="P:negative regulation of DNA-templated transcription"/>
    <property type="evidence" value="ECO:0007669"/>
    <property type="project" value="TreeGrafter"/>
</dbReference>
<evidence type="ECO:0000259" key="5">
    <source>
        <dbReference type="PROSITE" id="PS51078"/>
    </source>
</evidence>
<dbReference type="Proteomes" id="UP000229314">
    <property type="component" value="Plasmid pTT13-5"/>
</dbReference>
<dbReference type="EMBL" id="CP024427">
    <property type="protein sequence ID" value="ATQ58484.1"/>
    <property type="molecule type" value="Genomic_DNA"/>
</dbReference>
<evidence type="ECO:0000256" key="2">
    <source>
        <dbReference type="ARBA" id="ARBA00023125"/>
    </source>
</evidence>
<dbReference type="Pfam" id="PF09339">
    <property type="entry name" value="HTH_IclR"/>
    <property type="match status" value="1"/>
</dbReference>
<dbReference type="InterPro" id="IPR014757">
    <property type="entry name" value="Tscrpt_reg_IclR_C"/>
</dbReference>
<keyword evidence="6" id="KW-0614">Plasmid</keyword>
<dbReference type="InterPro" id="IPR036390">
    <property type="entry name" value="WH_DNA-bd_sf"/>
</dbReference>
<evidence type="ECO:0000259" key="4">
    <source>
        <dbReference type="PROSITE" id="PS51077"/>
    </source>
</evidence>
<evidence type="ECO:0000313" key="6">
    <source>
        <dbReference type="EMBL" id="ATQ58484.1"/>
    </source>
</evidence>
<keyword evidence="1" id="KW-0805">Transcription regulation</keyword>
<dbReference type="PROSITE" id="PS51078">
    <property type="entry name" value="ICLR_ED"/>
    <property type="match status" value="1"/>
</dbReference>
<dbReference type="Pfam" id="PF01614">
    <property type="entry name" value="IclR_C"/>
    <property type="match status" value="1"/>
</dbReference>
<sequence>MDIDLASVADAVEKIAAGIGGQRGVVLVFHRGPPSAWLGRPGVKPACKGALSERYGMIPRIFPAMPETGTVTGHDGAHGMKTIRKIGDVLRLFSATQPEHSLSDLARALGYSTSGTHDLVEGLTAIGMLRKIERGRYRLGPLVATLYRALEDSSALLEAARPVMAKLAADHGETLHLTQHDHGGLLLVEALEGDRPLRVARTVIGPHLGLHQCPPGLLHLAAFSHARLEAWLDRNACPGGPVASRSRFRSDLTGFAAEGFALGPVGDDQDLTCLAAQVHDHAGRPVAVLSMTVPTSRHDRQPRAFRNVAAEAARSISARLGYGGRDS</sequence>